<evidence type="ECO:0000313" key="1">
    <source>
        <dbReference type="EMBL" id="MPD03127.1"/>
    </source>
</evidence>
<reference evidence="1 2" key="1">
    <citation type="submission" date="2019-05" db="EMBL/GenBank/DDBJ databases">
        <title>Another draft genome of Portunus trituberculatus and its Hox gene families provides insights of decapod evolution.</title>
        <authorList>
            <person name="Jeong J.-H."/>
            <person name="Song I."/>
            <person name="Kim S."/>
            <person name="Choi T."/>
            <person name="Kim D."/>
            <person name="Ryu S."/>
            <person name="Kim W."/>
        </authorList>
    </citation>
    <scope>NUCLEOTIDE SEQUENCE [LARGE SCALE GENOMIC DNA]</scope>
    <source>
        <tissue evidence="1">Muscle</tissue>
    </source>
</reference>
<comment type="caution">
    <text evidence="1">The sequence shown here is derived from an EMBL/GenBank/DDBJ whole genome shotgun (WGS) entry which is preliminary data.</text>
</comment>
<gene>
    <name evidence="1" type="ORF">E2C01_098750</name>
</gene>
<sequence length="54" mass="5921">MATQRGAQDTWGQGRAGRGGCWRLLGHQTHSWGSSVQLYTVDSLRRPPGCIIPL</sequence>
<dbReference type="EMBL" id="VSRR010134776">
    <property type="protein sequence ID" value="MPD03127.1"/>
    <property type="molecule type" value="Genomic_DNA"/>
</dbReference>
<dbReference type="Proteomes" id="UP000324222">
    <property type="component" value="Unassembled WGS sequence"/>
</dbReference>
<protein>
    <submittedName>
        <fullName evidence="1">Uncharacterized protein</fullName>
    </submittedName>
</protein>
<evidence type="ECO:0000313" key="2">
    <source>
        <dbReference type="Proteomes" id="UP000324222"/>
    </source>
</evidence>
<keyword evidence="2" id="KW-1185">Reference proteome</keyword>
<organism evidence="1 2">
    <name type="scientific">Portunus trituberculatus</name>
    <name type="common">Swimming crab</name>
    <name type="synonym">Neptunus trituberculatus</name>
    <dbReference type="NCBI Taxonomy" id="210409"/>
    <lineage>
        <taxon>Eukaryota</taxon>
        <taxon>Metazoa</taxon>
        <taxon>Ecdysozoa</taxon>
        <taxon>Arthropoda</taxon>
        <taxon>Crustacea</taxon>
        <taxon>Multicrustacea</taxon>
        <taxon>Malacostraca</taxon>
        <taxon>Eumalacostraca</taxon>
        <taxon>Eucarida</taxon>
        <taxon>Decapoda</taxon>
        <taxon>Pleocyemata</taxon>
        <taxon>Brachyura</taxon>
        <taxon>Eubrachyura</taxon>
        <taxon>Portunoidea</taxon>
        <taxon>Portunidae</taxon>
        <taxon>Portuninae</taxon>
        <taxon>Portunus</taxon>
    </lineage>
</organism>
<proteinExistence type="predicted"/>
<accession>A0A5B7K964</accession>
<dbReference type="AlphaFoldDB" id="A0A5B7K964"/>
<name>A0A5B7K964_PORTR</name>